<dbReference type="Pfam" id="PF13432">
    <property type="entry name" value="TPR_16"/>
    <property type="match status" value="1"/>
</dbReference>
<dbReference type="Pfam" id="PF13174">
    <property type="entry name" value="TPR_6"/>
    <property type="match status" value="1"/>
</dbReference>
<keyword evidence="2" id="KW-0449">Lipoprotein</keyword>
<feature type="region of interest" description="Disordered" evidence="1">
    <location>
        <begin position="1"/>
        <end position="26"/>
    </location>
</feature>
<keyword evidence="3" id="KW-1185">Reference proteome</keyword>
<dbReference type="EMBL" id="CP012332">
    <property type="protein sequence ID" value="AKU90953.1"/>
    <property type="molecule type" value="Genomic_DNA"/>
</dbReference>
<reference evidence="2 3" key="1">
    <citation type="submission" date="2015-08" db="EMBL/GenBank/DDBJ databases">
        <authorList>
            <person name="Babu N.S."/>
            <person name="Beckwith C.J."/>
            <person name="Beseler K.G."/>
            <person name="Brison A."/>
            <person name="Carone J.V."/>
            <person name="Caskin T.P."/>
            <person name="Diamond M."/>
            <person name="Durham M.E."/>
            <person name="Foxe J.M."/>
            <person name="Go M."/>
            <person name="Henderson B.A."/>
            <person name="Jones I.B."/>
            <person name="McGettigan J.A."/>
            <person name="Micheletti S.J."/>
            <person name="Nasrallah M.E."/>
            <person name="Ortiz D."/>
            <person name="Piller C.R."/>
            <person name="Privatt S.R."/>
            <person name="Schneider S.L."/>
            <person name="Sharp S."/>
            <person name="Smith T.C."/>
            <person name="Stanton J.D."/>
            <person name="Ullery H.E."/>
            <person name="Wilson R.J."/>
            <person name="Serrano M.G."/>
            <person name="Buck G."/>
            <person name="Lee V."/>
            <person name="Wang Y."/>
            <person name="Carvalho R."/>
            <person name="Voegtly L."/>
            <person name="Shi R."/>
            <person name="Duckworth R."/>
            <person name="Johnson A."/>
            <person name="Loviza R."/>
            <person name="Walstead R."/>
            <person name="Shah Z."/>
            <person name="Kiflezghi M."/>
            <person name="Wade K."/>
            <person name="Ball S.L."/>
            <person name="Bradley K.W."/>
            <person name="Asai D.J."/>
            <person name="Bowman C.A."/>
            <person name="Russell D.A."/>
            <person name="Pope W.H."/>
            <person name="Jacobs-Sera D."/>
            <person name="Hendrix R.W."/>
            <person name="Hatfull G.F."/>
        </authorList>
    </citation>
    <scope>NUCLEOTIDE SEQUENCE [LARGE SCALE GENOMIC DNA]</scope>
    <source>
        <strain evidence="2 3">DSM 27710</strain>
    </source>
</reference>
<evidence type="ECO:0000313" key="2">
    <source>
        <dbReference type="EMBL" id="AKU90953.1"/>
    </source>
</evidence>
<accession>A0A0K1PBN9</accession>
<dbReference type="InterPro" id="IPR011990">
    <property type="entry name" value="TPR-like_helical_dom_sf"/>
</dbReference>
<dbReference type="STRING" id="1391653.AKJ08_1340"/>
<feature type="compositionally biased region" description="Basic and acidic residues" evidence="1">
    <location>
        <begin position="1"/>
        <end position="17"/>
    </location>
</feature>
<dbReference type="AlphaFoldDB" id="A0A0K1PBN9"/>
<sequence length="260" mass="27847">MATKMTKRELQSPDKFETTTGSWLEWTQTHPRETATAGGIALVVIVTLGIVFGSSEAKVDATAGGALSSALELAQRRVDAHPAAVPAEAGEKPEETFPSEAAKQQAVADALTQLRKDHAGSSSAMGATLSLADAQFKLGRFDEALALYDEFLAKAPRSNSLRFMGLEGRALALEGKKDFDGAMAAMDRLAAEAPTYKDRSLFGKARLLEQQSKWDDARKLYQELKDGYAESPVTRSSSDRLAALDFRHPAAAQAAADDGK</sequence>
<dbReference type="RefSeq" id="WP_050725336.1">
    <property type="nucleotide sequence ID" value="NZ_CP012332.1"/>
</dbReference>
<organism evidence="2 3">
    <name type="scientific">Vulgatibacter incomptus</name>
    <dbReference type="NCBI Taxonomy" id="1391653"/>
    <lineage>
        <taxon>Bacteria</taxon>
        <taxon>Pseudomonadati</taxon>
        <taxon>Myxococcota</taxon>
        <taxon>Myxococcia</taxon>
        <taxon>Myxococcales</taxon>
        <taxon>Cystobacterineae</taxon>
        <taxon>Vulgatibacteraceae</taxon>
        <taxon>Vulgatibacter</taxon>
    </lineage>
</organism>
<dbReference type="KEGG" id="vin:AKJ08_1340"/>
<dbReference type="InterPro" id="IPR019734">
    <property type="entry name" value="TPR_rpt"/>
</dbReference>
<dbReference type="SUPFAM" id="SSF48452">
    <property type="entry name" value="TPR-like"/>
    <property type="match status" value="1"/>
</dbReference>
<feature type="region of interest" description="Disordered" evidence="1">
    <location>
        <begin position="82"/>
        <end position="101"/>
    </location>
</feature>
<protein>
    <submittedName>
        <fullName evidence="2">Putative lipoprotein</fullName>
    </submittedName>
</protein>
<evidence type="ECO:0000256" key="1">
    <source>
        <dbReference type="SAM" id="MobiDB-lite"/>
    </source>
</evidence>
<proteinExistence type="predicted"/>
<name>A0A0K1PBN9_9BACT</name>
<gene>
    <name evidence="2" type="ORF">AKJ08_1340</name>
</gene>
<dbReference type="Proteomes" id="UP000055590">
    <property type="component" value="Chromosome"/>
</dbReference>
<dbReference type="Gene3D" id="1.25.40.10">
    <property type="entry name" value="Tetratricopeptide repeat domain"/>
    <property type="match status" value="2"/>
</dbReference>
<evidence type="ECO:0000313" key="3">
    <source>
        <dbReference type="Proteomes" id="UP000055590"/>
    </source>
</evidence>